<reference evidence="1" key="2">
    <citation type="journal article" date="2022" name="New Phytol.">
        <title>Evolutionary transition to the ectomycorrhizal habit in the genomes of a hyperdiverse lineage of mushroom-forming fungi.</title>
        <authorList>
            <person name="Looney B."/>
            <person name="Miyauchi S."/>
            <person name="Morin E."/>
            <person name="Drula E."/>
            <person name="Courty P.E."/>
            <person name="Kohler A."/>
            <person name="Kuo A."/>
            <person name="LaButti K."/>
            <person name="Pangilinan J."/>
            <person name="Lipzen A."/>
            <person name="Riley R."/>
            <person name="Andreopoulos W."/>
            <person name="He G."/>
            <person name="Johnson J."/>
            <person name="Nolan M."/>
            <person name="Tritt A."/>
            <person name="Barry K.W."/>
            <person name="Grigoriev I.V."/>
            <person name="Nagy L.G."/>
            <person name="Hibbett D."/>
            <person name="Henrissat B."/>
            <person name="Matheny P.B."/>
            <person name="Labbe J."/>
            <person name="Martin F.M."/>
        </authorList>
    </citation>
    <scope>NUCLEOTIDE SEQUENCE</scope>
    <source>
        <strain evidence="1">HHB10654</strain>
    </source>
</reference>
<protein>
    <submittedName>
        <fullName evidence="1">Uncharacterized protein</fullName>
    </submittedName>
</protein>
<evidence type="ECO:0000313" key="2">
    <source>
        <dbReference type="Proteomes" id="UP000814140"/>
    </source>
</evidence>
<accession>A0ACB8SZV6</accession>
<feature type="non-terminal residue" evidence="1">
    <location>
        <position position="1"/>
    </location>
</feature>
<organism evidence="1 2">
    <name type="scientific">Artomyces pyxidatus</name>
    <dbReference type="NCBI Taxonomy" id="48021"/>
    <lineage>
        <taxon>Eukaryota</taxon>
        <taxon>Fungi</taxon>
        <taxon>Dikarya</taxon>
        <taxon>Basidiomycota</taxon>
        <taxon>Agaricomycotina</taxon>
        <taxon>Agaricomycetes</taxon>
        <taxon>Russulales</taxon>
        <taxon>Auriscalpiaceae</taxon>
        <taxon>Artomyces</taxon>
    </lineage>
</organism>
<keyword evidence="2" id="KW-1185">Reference proteome</keyword>
<comment type="caution">
    <text evidence="1">The sequence shown here is derived from an EMBL/GenBank/DDBJ whole genome shotgun (WGS) entry which is preliminary data.</text>
</comment>
<proteinExistence type="predicted"/>
<sequence>LRREQMIPVFIGRSLPRGDRSPEESVALKRALLILFKPWRSLADLKENGENWASAYDRHIFPTYAKQIISNIHVEHECKDARDRIEMQRR</sequence>
<gene>
    <name evidence="1" type="ORF">BV25DRAFT_1775755</name>
</gene>
<reference evidence="1" key="1">
    <citation type="submission" date="2021-03" db="EMBL/GenBank/DDBJ databases">
        <authorList>
            <consortium name="DOE Joint Genome Institute"/>
            <person name="Ahrendt S."/>
            <person name="Looney B.P."/>
            <person name="Miyauchi S."/>
            <person name="Morin E."/>
            <person name="Drula E."/>
            <person name="Courty P.E."/>
            <person name="Chicoki N."/>
            <person name="Fauchery L."/>
            <person name="Kohler A."/>
            <person name="Kuo A."/>
            <person name="Labutti K."/>
            <person name="Pangilinan J."/>
            <person name="Lipzen A."/>
            <person name="Riley R."/>
            <person name="Andreopoulos W."/>
            <person name="He G."/>
            <person name="Johnson J."/>
            <person name="Barry K.W."/>
            <person name="Grigoriev I.V."/>
            <person name="Nagy L."/>
            <person name="Hibbett D."/>
            <person name="Henrissat B."/>
            <person name="Matheny P.B."/>
            <person name="Labbe J."/>
            <person name="Martin F."/>
        </authorList>
    </citation>
    <scope>NUCLEOTIDE SEQUENCE</scope>
    <source>
        <strain evidence="1">HHB10654</strain>
    </source>
</reference>
<dbReference type="EMBL" id="MU277209">
    <property type="protein sequence ID" value="KAI0062094.1"/>
    <property type="molecule type" value="Genomic_DNA"/>
</dbReference>
<feature type="non-terminal residue" evidence="1">
    <location>
        <position position="90"/>
    </location>
</feature>
<evidence type="ECO:0000313" key="1">
    <source>
        <dbReference type="EMBL" id="KAI0062094.1"/>
    </source>
</evidence>
<name>A0ACB8SZV6_9AGAM</name>
<dbReference type="Proteomes" id="UP000814140">
    <property type="component" value="Unassembled WGS sequence"/>
</dbReference>